<evidence type="ECO:0000313" key="14">
    <source>
        <dbReference type="RefSeq" id="XP_035682779.1"/>
    </source>
</evidence>
<evidence type="ECO:0000256" key="7">
    <source>
        <dbReference type="ARBA" id="ARBA00048521"/>
    </source>
</evidence>
<dbReference type="OMA" id="WRDAQER"/>
<dbReference type="RefSeq" id="XP_035682779.1">
    <property type="nucleotide sequence ID" value="XM_035826886.1"/>
</dbReference>
<dbReference type="GO" id="GO:0035336">
    <property type="term" value="P:long-chain fatty-acyl-CoA metabolic process"/>
    <property type="evidence" value="ECO:0000318"/>
    <property type="project" value="GO_Central"/>
</dbReference>
<sequence length="390" mass="43860">MASAIAEFYKVKNVFVTGATGFLGKVLVEKLLRSCPEVEGIYLLIRPRGDQTAQERLNKIVESKLFDKVRHEQPTFHRKLHAIPGDMCEPALGIRQSDQDMLVSKIHILFHSAATVRLEDPLRTSMQLNVIGTRDVIALCHKLKHLQAFVHVSTAYANCDRSYIEETIYPPPVQPQKLIDALEWMDDTMVTKLTPDLIGKRPNTYTFTKACAEYLLTQEAADLPLSIVRPSIIGGSWREPLAGWCDNFGGPVNLSVAIGKGLLRTMRGEYNASVDVVPVDLPANLMIAAAWDTAVSRPENIPVYNSTSGGVNPLRWGEFSEGTLVTYKKYPLDKPFRAPNFAFVSNSFMYQYWQVVSHKGPAYLYDIWLRMIGQEPRGHSHWLFWLGVAP</sequence>
<dbReference type="PANTHER" id="PTHR11011">
    <property type="entry name" value="MALE STERILITY PROTEIN 2-RELATED"/>
    <property type="match status" value="1"/>
</dbReference>
<dbReference type="InterPro" id="IPR026055">
    <property type="entry name" value="FAR"/>
</dbReference>
<evidence type="ECO:0000256" key="4">
    <source>
        <dbReference type="ARBA" id="ARBA00022989"/>
    </source>
</evidence>
<evidence type="ECO:0000256" key="3">
    <source>
        <dbReference type="ARBA" id="ARBA00022692"/>
    </source>
</evidence>
<comment type="catalytic activity">
    <reaction evidence="7">
        <text>hexadecanoyl-CoA + 2 NADPH + 2 H(+) = hexadecan-1-ol + 2 NADP(+) + CoA</text>
        <dbReference type="Rhea" id="RHEA:36315"/>
        <dbReference type="ChEBI" id="CHEBI:15378"/>
        <dbReference type="ChEBI" id="CHEBI:16125"/>
        <dbReference type="ChEBI" id="CHEBI:57287"/>
        <dbReference type="ChEBI" id="CHEBI:57379"/>
        <dbReference type="ChEBI" id="CHEBI:57783"/>
        <dbReference type="ChEBI" id="CHEBI:58349"/>
        <dbReference type="EC" id="1.2.1.84"/>
    </reaction>
    <physiologicalReaction direction="left-to-right" evidence="7">
        <dbReference type="Rhea" id="RHEA:36316"/>
    </physiologicalReaction>
</comment>
<keyword evidence="13" id="KW-1185">Reference proteome</keyword>
<comment type="subcellular location">
    <subcellularLocation>
        <location evidence="1">Membrane</location>
        <topology evidence="1">Multi-pass membrane protein</topology>
    </subcellularLocation>
    <subcellularLocation>
        <location evidence="2">Peroxisome membrane</location>
        <topology evidence="2">Single-pass membrane protein</topology>
    </subcellularLocation>
</comment>
<protein>
    <recommendedName>
        <fullName evidence="11">Fatty acyl-CoA reductase</fullName>
        <ecNumber evidence="11">1.2.1.84</ecNumber>
    </recommendedName>
</protein>
<keyword evidence="5" id="KW-0472">Membrane</keyword>
<dbReference type="AlphaFoldDB" id="A0A9J7LH25"/>
<dbReference type="FunFam" id="3.40.50.720:FF:000143">
    <property type="entry name" value="Fatty acyl-CoA reductase"/>
    <property type="match status" value="1"/>
</dbReference>
<evidence type="ECO:0000256" key="6">
    <source>
        <dbReference type="ARBA" id="ARBA00047991"/>
    </source>
</evidence>
<dbReference type="CDD" id="cd05236">
    <property type="entry name" value="FAR-N_SDR_e"/>
    <property type="match status" value="1"/>
</dbReference>
<keyword evidence="4" id="KW-1133">Transmembrane helix</keyword>
<dbReference type="GeneID" id="118420173"/>
<evidence type="ECO:0000256" key="5">
    <source>
        <dbReference type="ARBA" id="ARBA00023136"/>
    </source>
</evidence>
<evidence type="ECO:0000256" key="8">
    <source>
        <dbReference type="ARBA" id="ARBA00049089"/>
    </source>
</evidence>
<proteinExistence type="inferred from homology"/>
<comment type="function">
    <text evidence="11">Catalyzes the reduction of fatty acyl-CoA to fatty alcohols.</text>
</comment>
<comment type="catalytic activity">
    <reaction evidence="10">
        <text>eicosanoyl-CoA + 2 NADPH + 2 H(+) = eicosan-1-ol + 2 NADP(+) + CoA</text>
        <dbReference type="Rhea" id="RHEA:81727"/>
        <dbReference type="ChEBI" id="CHEBI:15378"/>
        <dbReference type="ChEBI" id="CHEBI:57287"/>
        <dbReference type="ChEBI" id="CHEBI:57380"/>
        <dbReference type="ChEBI" id="CHEBI:57783"/>
        <dbReference type="ChEBI" id="CHEBI:58349"/>
        <dbReference type="ChEBI" id="CHEBI:75627"/>
    </reaction>
    <physiologicalReaction direction="left-to-right" evidence="10">
        <dbReference type="Rhea" id="RHEA:81728"/>
    </physiologicalReaction>
</comment>
<comment type="similarity">
    <text evidence="11">Belongs to the fatty acyl-CoA reductase family.</text>
</comment>
<dbReference type="InterPro" id="IPR036291">
    <property type="entry name" value="NAD(P)-bd_dom_sf"/>
</dbReference>
<keyword evidence="11" id="KW-0444">Lipid biosynthesis</keyword>
<dbReference type="GO" id="GO:0102965">
    <property type="term" value="F:alcohol-forming long-chain fatty acyl-CoA reductase activity"/>
    <property type="evidence" value="ECO:0007669"/>
    <property type="project" value="UniProtKB-EC"/>
</dbReference>
<dbReference type="EC" id="1.2.1.84" evidence="11"/>
<evidence type="ECO:0000256" key="2">
    <source>
        <dbReference type="ARBA" id="ARBA00004549"/>
    </source>
</evidence>
<reference evidence="13" key="1">
    <citation type="journal article" date="2020" name="Nat. Ecol. Evol.">
        <title>Deeply conserved synteny resolves early events in vertebrate evolution.</title>
        <authorList>
            <person name="Simakov O."/>
            <person name="Marletaz F."/>
            <person name="Yue J.X."/>
            <person name="O'Connell B."/>
            <person name="Jenkins J."/>
            <person name="Brandt A."/>
            <person name="Calef R."/>
            <person name="Tung C.H."/>
            <person name="Huang T.K."/>
            <person name="Schmutz J."/>
            <person name="Satoh N."/>
            <person name="Yu J.K."/>
            <person name="Putnam N.H."/>
            <person name="Green R.E."/>
            <person name="Rokhsar D.S."/>
        </authorList>
    </citation>
    <scope>NUCLEOTIDE SEQUENCE [LARGE SCALE GENOMIC DNA]</scope>
    <source>
        <strain evidence="13">S238N-H82</strain>
    </source>
</reference>
<comment type="catalytic activity">
    <reaction evidence="9">
        <text>18-methylnonadecanoyl-CoA + 2 NADPH + 2 H(+) = 18-methylnonadecan-1-ol + 2 NADP(+) + CoA</text>
        <dbReference type="Rhea" id="RHEA:81767"/>
        <dbReference type="ChEBI" id="CHEBI:15378"/>
        <dbReference type="ChEBI" id="CHEBI:57287"/>
        <dbReference type="ChEBI" id="CHEBI:57783"/>
        <dbReference type="ChEBI" id="CHEBI:58349"/>
        <dbReference type="ChEBI" id="CHEBI:84914"/>
        <dbReference type="ChEBI" id="CHEBI:231999"/>
    </reaction>
    <physiologicalReaction direction="left-to-right" evidence="9">
        <dbReference type="Rhea" id="RHEA:81768"/>
    </physiologicalReaction>
</comment>
<gene>
    <name evidence="14" type="primary">LOC118420173</name>
</gene>
<keyword evidence="11" id="KW-0521">NADP</keyword>
<dbReference type="PANTHER" id="PTHR11011:SF45">
    <property type="entry name" value="FATTY ACYL-COA REDUCTASE CG8306-RELATED"/>
    <property type="match status" value="1"/>
</dbReference>
<evidence type="ECO:0000259" key="12">
    <source>
        <dbReference type="Pfam" id="PF07993"/>
    </source>
</evidence>
<keyword evidence="11" id="KW-0443">Lipid metabolism</keyword>
<evidence type="ECO:0000256" key="10">
    <source>
        <dbReference type="ARBA" id="ARBA00049930"/>
    </source>
</evidence>
<evidence type="ECO:0000313" key="13">
    <source>
        <dbReference type="Proteomes" id="UP000001554"/>
    </source>
</evidence>
<organism evidence="13 14">
    <name type="scientific">Branchiostoma floridae</name>
    <name type="common">Florida lancelet</name>
    <name type="synonym">Amphioxus</name>
    <dbReference type="NCBI Taxonomy" id="7739"/>
    <lineage>
        <taxon>Eukaryota</taxon>
        <taxon>Metazoa</taxon>
        <taxon>Chordata</taxon>
        <taxon>Cephalochordata</taxon>
        <taxon>Leptocardii</taxon>
        <taxon>Amphioxiformes</taxon>
        <taxon>Branchiostomatidae</taxon>
        <taxon>Branchiostoma</taxon>
    </lineage>
</organism>
<keyword evidence="3" id="KW-0812">Transmembrane</keyword>
<accession>A0A9J7LH25</accession>
<reference evidence="14" key="2">
    <citation type="submission" date="2025-08" db="UniProtKB">
        <authorList>
            <consortium name="RefSeq"/>
        </authorList>
    </citation>
    <scope>IDENTIFICATION</scope>
    <source>
        <strain evidence="14">S238N-H82</strain>
        <tissue evidence="14">Testes</tissue>
    </source>
</reference>
<dbReference type="KEGG" id="bfo:118420173"/>
<keyword evidence="11" id="KW-0560">Oxidoreductase</keyword>
<dbReference type="Gene3D" id="3.40.50.720">
    <property type="entry name" value="NAD(P)-binding Rossmann-like Domain"/>
    <property type="match status" value="1"/>
</dbReference>
<dbReference type="OrthoDB" id="429813at2759"/>
<evidence type="ECO:0000256" key="9">
    <source>
        <dbReference type="ARBA" id="ARBA00049865"/>
    </source>
</evidence>
<dbReference type="GO" id="GO:0005777">
    <property type="term" value="C:peroxisome"/>
    <property type="evidence" value="ECO:0000318"/>
    <property type="project" value="GO_Central"/>
</dbReference>
<feature type="domain" description="Thioester reductase (TE)" evidence="12">
    <location>
        <begin position="16"/>
        <end position="286"/>
    </location>
</feature>
<evidence type="ECO:0000256" key="1">
    <source>
        <dbReference type="ARBA" id="ARBA00004141"/>
    </source>
</evidence>
<dbReference type="GO" id="GO:0005778">
    <property type="term" value="C:peroxisomal membrane"/>
    <property type="evidence" value="ECO:0007669"/>
    <property type="project" value="UniProtKB-SubCell"/>
</dbReference>
<dbReference type="GO" id="GO:0080019">
    <property type="term" value="F:alcohol-forming very long-chain fatty acyl-CoA reductase activity"/>
    <property type="evidence" value="ECO:0000318"/>
    <property type="project" value="GO_Central"/>
</dbReference>
<dbReference type="InterPro" id="IPR013120">
    <property type="entry name" value="FAR_NAD-bd"/>
</dbReference>
<comment type="catalytic activity">
    <reaction evidence="8">
        <text>a long-chain fatty acyl-CoA + 2 NADPH + 2 H(+) = a long-chain primary fatty alcohol + 2 NADP(+) + CoA</text>
        <dbReference type="Rhea" id="RHEA:52716"/>
        <dbReference type="ChEBI" id="CHEBI:15378"/>
        <dbReference type="ChEBI" id="CHEBI:57287"/>
        <dbReference type="ChEBI" id="CHEBI:57783"/>
        <dbReference type="ChEBI" id="CHEBI:58349"/>
        <dbReference type="ChEBI" id="CHEBI:77396"/>
        <dbReference type="ChEBI" id="CHEBI:83139"/>
        <dbReference type="EC" id="1.2.1.84"/>
    </reaction>
    <physiologicalReaction direction="left-to-right" evidence="8">
        <dbReference type="Rhea" id="RHEA:52717"/>
    </physiologicalReaction>
</comment>
<dbReference type="Proteomes" id="UP000001554">
    <property type="component" value="Chromosome 7"/>
</dbReference>
<dbReference type="Pfam" id="PF07993">
    <property type="entry name" value="NAD_binding_4"/>
    <property type="match status" value="1"/>
</dbReference>
<name>A0A9J7LH25_BRAFL</name>
<comment type="catalytic activity">
    <reaction evidence="6">
        <text>octadecanoyl-CoA + 2 NADPH + 2 H(+) = octadecan-1-ol + 2 NADP(+) + CoA</text>
        <dbReference type="Rhea" id="RHEA:36319"/>
        <dbReference type="ChEBI" id="CHEBI:15378"/>
        <dbReference type="ChEBI" id="CHEBI:32154"/>
        <dbReference type="ChEBI" id="CHEBI:57287"/>
        <dbReference type="ChEBI" id="CHEBI:57394"/>
        <dbReference type="ChEBI" id="CHEBI:57783"/>
        <dbReference type="ChEBI" id="CHEBI:58349"/>
        <dbReference type="EC" id="1.2.1.84"/>
    </reaction>
    <physiologicalReaction direction="left-to-right" evidence="6">
        <dbReference type="Rhea" id="RHEA:36320"/>
    </physiologicalReaction>
</comment>
<dbReference type="SUPFAM" id="SSF51735">
    <property type="entry name" value="NAD(P)-binding Rossmann-fold domains"/>
    <property type="match status" value="1"/>
</dbReference>
<evidence type="ECO:0000256" key="11">
    <source>
        <dbReference type="RuleBase" id="RU363097"/>
    </source>
</evidence>